<reference evidence="4 5" key="1">
    <citation type="submission" date="2016-11" db="EMBL/GenBank/DDBJ databases">
        <title>Trade-off between light-utilization and light-protection in marine flavobacteria.</title>
        <authorList>
            <person name="Kumagai Y."/>
        </authorList>
    </citation>
    <scope>NUCLEOTIDE SEQUENCE [LARGE SCALE GENOMIC DNA]</scope>
    <source>
        <strain evidence="4 5">ATCC 700397</strain>
    </source>
</reference>
<keyword evidence="5" id="KW-1185">Reference proteome</keyword>
<sequence>MQMYTVFVNDKPIIITSSLKKENNFPVYDFQNIVFDEILHKLKTETIKGMNLYSSDLKNDWPVFLENMDVIPAAGGLVLNLKKEVLFIFRNNFWDLPKGKIEKGESTETAAIREVEEECGIFNLAIEKKLITTYHIYFYKGVKLKETHWFLMNSDFDKQLVPQTEEGITDVCFKNNTEIHEALKHTFENIKLVYKSYQKI</sequence>
<evidence type="ECO:0000259" key="3">
    <source>
        <dbReference type="PROSITE" id="PS51462"/>
    </source>
</evidence>
<dbReference type="AlphaFoldDB" id="A0A2S7L169"/>
<dbReference type="PROSITE" id="PS51462">
    <property type="entry name" value="NUDIX"/>
    <property type="match status" value="1"/>
</dbReference>
<dbReference type="PROSITE" id="PS00893">
    <property type="entry name" value="NUDIX_BOX"/>
    <property type="match status" value="1"/>
</dbReference>
<dbReference type="GO" id="GO:0004081">
    <property type="term" value="F:bis(5'-nucleosyl)-tetraphosphatase (asymmetrical) activity"/>
    <property type="evidence" value="ECO:0007669"/>
    <property type="project" value="TreeGrafter"/>
</dbReference>
<dbReference type="PANTHER" id="PTHR21340:SF0">
    <property type="entry name" value="BIS(5'-NUCLEOSYL)-TETRAPHOSPHATASE [ASYMMETRICAL]"/>
    <property type="match status" value="1"/>
</dbReference>
<evidence type="ECO:0000313" key="4">
    <source>
        <dbReference type="EMBL" id="PQB08576.1"/>
    </source>
</evidence>
<dbReference type="InterPro" id="IPR051325">
    <property type="entry name" value="Nudix_hydrolase_domain"/>
</dbReference>
<dbReference type="InterPro" id="IPR020084">
    <property type="entry name" value="NUDIX_hydrolase_CS"/>
</dbReference>
<dbReference type="Proteomes" id="UP000239522">
    <property type="component" value="Unassembled WGS sequence"/>
</dbReference>
<dbReference type="InterPro" id="IPR015797">
    <property type="entry name" value="NUDIX_hydrolase-like_dom_sf"/>
</dbReference>
<proteinExistence type="inferred from homology"/>
<dbReference type="EMBL" id="MQUA01000013">
    <property type="protein sequence ID" value="PQB08576.1"/>
    <property type="molecule type" value="Genomic_DNA"/>
</dbReference>
<accession>A0A2S7L169</accession>
<dbReference type="PANTHER" id="PTHR21340">
    <property type="entry name" value="DIADENOSINE 5,5-P1,P4-TETRAPHOSPHATE PYROPHOSPHOHYDROLASE MUTT"/>
    <property type="match status" value="1"/>
</dbReference>
<organism evidence="4 5">
    <name type="scientific">Polaribacter filamentus</name>
    <dbReference type="NCBI Taxonomy" id="53483"/>
    <lineage>
        <taxon>Bacteria</taxon>
        <taxon>Pseudomonadati</taxon>
        <taxon>Bacteroidota</taxon>
        <taxon>Flavobacteriia</taxon>
        <taxon>Flavobacteriales</taxon>
        <taxon>Flavobacteriaceae</taxon>
    </lineage>
</organism>
<dbReference type="PRINTS" id="PR00502">
    <property type="entry name" value="NUDIXFAMILY"/>
</dbReference>
<comment type="caution">
    <text evidence="4">The sequence shown here is derived from an EMBL/GenBank/DDBJ whole genome shotgun (WGS) entry which is preliminary data.</text>
</comment>
<dbReference type="CDD" id="cd03673">
    <property type="entry name" value="NUDIX_Ap6A_hydrolase"/>
    <property type="match status" value="1"/>
</dbReference>
<feature type="domain" description="Nudix hydrolase" evidence="3">
    <location>
        <begin position="69"/>
        <end position="197"/>
    </location>
</feature>
<protein>
    <submittedName>
        <fullName evidence="4">NUDIX hydrolase</fullName>
    </submittedName>
</protein>
<keyword evidence="1 2" id="KW-0378">Hydrolase</keyword>
<evidence type="ECO:0000256" key="1">
    <source>
        <dbReference type="ARBA" id="ARBA00022801"/>
    </source>
</evidence>
<dbReference type="SUPFAM" id="SSF55811">
    <property type="entry name" value="Nudix"/>
    <property type="match status" value="1"/>
</dbReference>
<dbReference type="OrthoDB" id="9816289at2"/>
<dbReference type="InterPro" id="IPR000086">
    <property type="entry name" value="NUDIX_hydrolase_dom"/>
</dbReference>
<dbReference type="GO" id="GO:0006167">
    <property type="term" value="P:AMP biosynthetic process"/>
    <property type="evidence" value="ECO:0007669"/>
    <property type="project" value="TreeGrafter"/>
</dbReference>
<dbReference type="InterPro" id="IPR020476">
    <property type="entry name" value="Nudix_hydrolase"/>
</dbReference>
<name>A0A2S7L169_9FLAO</name>
<evidence type="ECO:0000313" key="5">
    <source>
        <dbReference type="Proteomes" id="UP000239522"/>
    </source>
</evidence>
<evidence type="ECO:0000256" key="2">
    <source>
        <dbReference type="RuleBase" id="RU003476"/>
    </source>
</evidence>
<comment type="similarity">
    <text evidence="2">Belongs to the Nudix hydrolase family.</text>
</comment>
<gene>
    <name evidence="4" type="ORF">BST83_03045</name>
</gene>
<dbReference type="Pfam" id="PF00293">
    <property type="entry name" value="NUDIX"/>
    <property type="match status" value="1"/>
</dbReference>
<dbReference type="Gene3D" id="3.90.79.10">
    <property type="entry name" value="Nucleoside Triphosphate Pyrophosphohydrolase"/>
    <property type="match status" value="1"/>
</dbReference>
<dbReference type="GO" id="GO:0006754">
    <property type="term" value="P:ATP biosynthetic process"/>
    <property type="evidence" value="ECO:0007669"/>
    <property type="project" value="TreeGrafter"/>
</dbReference>